<dbReference type="GO" id="GO:0019905">
    <property type="term" value="F:syntaxin binding"/>
    <property type="evidence" value="ECO:0007669"/>
    <property type="project" value="TreeGrafter"/>
</dbReference>
<dbReference type="GO" id="GO:0006887">
    <property type="term" value="P:exocytosis"/>
    <property type="evidence" value="ECO:0007669"/>
    <property type="project" value="TreeGrafter"/>
</dbReference>
<dbReference type="SUPFAM" id="SSF69322">
    <property type="entry name" value="Tricorn protease domain 2"/>
    <property type="match status" value="1"/>
</dbReference>
<feature type="signal peptide" evidence="1">
    <location>
        <begin position="1"/>
        <end position="28"/>
    </location>
</feature>
<dbReference type="Proteomes" id="UP001412239">
    <property type="component" value="Unassembled WGS sequence"/>
</dbReference>
<gene>
    <name evidence="3" type="ORF">GSTUAT00006227001</name>
</gene>
<keyword evidence="4" id="KW-1185">Reference proteome</keyword>
<keyword evidence="1" id="KW-0732">Signal</keyword>
<dbReference type="GO" id="GO:0005886">
    <property type="term" value="C:plasma membrane"/>
    <property type="evidence" value="ECO:0007669"/>
    <property type="project" value="TreeGrafter"/>
</dbReference>
<accession>A0A292PT81</accession>
<dbReference type="SUPFAM" id="SSF50978">
    <property type="entry name" value="WD40 repeat-like"/>
    <property type="match status" value="1"/>
</dbReference>
<dbReference type="EMBL" id="LN891072">
    <property type="protein sequence ID" value="CUS09680.1"/>
    <property type="molecule type" value="Genomic_DNA"/>
</dbReference>
<feature type="domain" description="Lethal giant larvae (Lgl)-like C-terminal" evidence="2">
    <location>
        <begin position="559"/>
        <end position="975"/>
    </location>
</feature>
<dbReference type="PANTHER" id="PTHR10241">
    <property type="entry name" value="LETHAL 2 GIANT LARVAE PROTEIN"/>
    <property type="match status" value="1"/>
</dbReference>
<dbReference type="AlphaFoldDB" id="A0A292PT81"/>
<dbReference type="GO" id="GO:0006893">
    <property type="term" value="P:Golgi to plasma membrane transport"/>
    <property type="evidence" value="ECO:0007669"/>
    <property type="project" value="TreeGrafter"/>
</dbReference>
<evidence type="ECO:0000259" key="2">
    <source>
        <dbReference type="Pfam" id="PF08596"/>
    </source>
</evidence>
<dbReference type="InterPro" id="IPR013905">
    <property type="entry name" value="Lgl_C_dom"/>
</dbReference>
<dbReference type="InterPro" id="IPR015943">
    <property type="entry name" value="WD40/YVTN_repeat-like_dom_sf"/>
</dbReference>
<dbReference type="Pfam" id="PF08596">
    <property type="entry name" value="Lgl_C"/>
    <property type="match status" value="1"/>
</dbReference>
<reference evidence="3" key="1">
    <citation type="submission" date="2015-10" db="EMBL/GenBank/DDBJ databases">
        <authorList>
            <person name="Regsiter A."/>
            <person name="william w."/>
        </authorList>
    </citation>
    <scope>NUCLEOTIDE SEQUENCE</scope>
    <source>
        <strain evidence="3">Montdore</strain>
    </source>
</reference>
<sequence>MAKANTPRIPRDWHLLGLLPGSILPTAATPPASYNPKPTMDFLRSKQAGIQHDFTGALAASDLFILDEVEKYGIESSISVIAYDPIQSLLAVGTNETATTPGKVYVFGQKRVRVTFTLTRKTGVKFLKLCDSRIVIVDTKSELSVFDMTDLEAQPARYSPPGIVSAVLTDPSLDWVFMGLQNGEVIAYDLDRQLKSPFLIPNLWRQRSPKARILPIVSLALHPRDLGTLLIGYLEGCVVFSLKQHAPTLFLHFEIPPGAPGADPERSMLNSVRRPRLCEALWHPTGTFICTTHEDSCLVIWDSRDGRIVQARTLQDTNVNIPCGPKPSMLSETEGTIIVRQPLFKVSWCCTDNPDDTSILVAGGNVSVMPNKGLTLLDLGPTPNMLTSSAQLVSDHFASPRRQRILPTPADLDVVDFCLLPRTNPHYAGSHDPVAVVALLASGELATLSFPDGQPISPALVFHPSLSLIHPRATTANLSPVNRQRWLGMTENRDRPKEVIVGGVEHAKPLRRYENRTVIQMAHLDGTVRIWDLGLADEIENEKIMEVDLGQVLERGVDLKIERVAMAGSTGELAVGMETGEVAVFRWGKNKGYGRTREDEALQGMSRTESGGATGAIRDAKSRTNPALKEGLLPLCVLEQHCGSVLHLACSDVGFVAIAYQTGHMSVVDLRGPTVIFHQSLASLTKEAKRSSFRKSHDKPIEGEKATCLEFGVLTLEGDGRQLIAKTLEYLLTLLTVDSEFSSIALFVGTSHGRIATFKLLPQGPGFACNFVNVAHLEGPVVKIIPLNSDSGKRAYATQQAVANLRDGIKVPGVLLGVTKSESRIFRPPTAKGAHKGWGEDFDCLSANVVELDTHGVCLTCVMSSGIVKSYSIPGLKEISEVKIGQWFEKNRLADIIVAGSGYIFGWTSETECLLLHMWGRGDSCADTPKDTLYNPNTPVPARPTISNFQWISGTQHVTAEDIDLLIGGPERPMSRKMIEQMRAEKRQAEMDARASAAAGASTQDGVFANMAKQIQERTEKLNIMGDSMDRLGESSANFAEDVNKFVSQQKRKALLGGITGKWF</sequence>
<evidence type="ECO:0000256" key="1">
    <source>
        <dbReference type="SAM" id="SignalP"/>
    </source>
</evidence>
<evidence type="ECO:0000313" key="3">
    <source>
        <dbReference type="EMBL" id="CUS09680.1"/>
    </source>
</evidence>
<proteinExistence type="predicted"/>
<organism evidence="3 4">
    <name type="scientific">Tuber aestivum</name>
    <name type="common">summer truffle</name>
    <dbReference type="NCBI Taxonomy" id="59557"/>
    <lineage>
        <taxon>Eukaryota</taxon>
        <taxon>Fungi</taxon>
        <taxon>Dikarya</taxon>
        <taxon>Ascomycota</taxon>
        <taxon>Pezizomycotina</taxon>
        <taxon>Pezizomycetes</taxon>
        <taxon>Pezizales</taxon>
        <taxon>Tuberaceae</taxon>
        <taxon>Tuber</taxon>
    </lineage>
</organism>
<name>A0A292PT81_9PEZI</name>
<dbReference type="InterPro" id="IPR036322">
    <property type="entry name" value="WD40_repeat_dom_sf"/>
</dbReference>
<dbReference type="GO" id="GO:0045159">
    <property type="term" value="F:myosin II binding"/>
    <property type="evidence" value="ECO:0007669"/>
    <property type="project" value="TreeGrafter"/>
</dbReference>
<dbReference type="PANTHER" id="PTHR10241:SF25">
    <property type="entry name" value="TOMOSYN, ISOFORM C"/>
    <property type="match status" value="1"/>
</dbReference>
<dbReference type="GO" id="GO:0005737">
    <property type="term" value="C:cytoplasm"/>
    <property type="evidence" value="ECO:0007669"/>
    <property type="project" value="TreeGrafter"/>
</dbReference>
<feature type="chain" id="PRO_5012991001" description="Lethal giant larvae (Lgl)-like C-terminal domain-containing protein" evidence="1">
    <location>
        <begin position="29"/>
        <end position="1064"/>
    </location>
</feature>
<protein>
    <recommendedName>
        <fullName evidence="2">Lethal giant larvae (Lgl)-like C-terminal domain-containing protein</fullName>
    </recommendedName>
</protein>
<evidence type="ECO:0000313" key="4">
    <source>
        <dbReference type="Proteomes" id="UP001412239"/>
    </source>
</evidence>
<dbReference type="GO" id="GO:0005096">
    <property type="term" value="F:GTPase activator activity"/>
    <property type="evidence" value="ECO:0007669"/>
    <property type="project" value="TreeGrafter"/>
</dbReference>
<dbReference type="Gene3D" id="2.130.10.10">
    <property type="entry name" value="YVTN repeat-like/Quinoprotein amine dehydrogenase"/>
    <property type="match status" value="1"/>
</dbReference>